<reference evidence="1 2" key="1">
    <citation type="submission" date="2019-10" db="EMBL/GenBank/DDBJ databases">
        <title>Assembly and Annotation for the nematode Trichostrongylus colubriformis.</title>
        <authorList>
            <person name="Martin J."/>
        </authorList>
    </citation>
    <scope>NUCLEOTIDE SEQUENCE [LARGE SCALE GENOMIC DNA]</scope>
    <source>
        <strain evidence="1">G859</strain>
        <tissue evidence="1">Whole worm</tissue>
    </source>
</reference>
<comment type="caution">
    <text evidence="1">The sequence shown here is derived from an EMBL/GenBank/DDBJ whole genome shotgun (WGS) entry which is preliminary data.</text>
</comment>
<accession>A0AAN8FH82</accession>
<proteinExistence type="predicted"/>
<gene>
    <name evidence="1" type="ORF">GCK32_019216</name>
</gene>
<dbReference type="AlphaFoldDB" id="A0AAN8FH82"/>
<organism evidence="1 2">
    <name type="scientific">Trichostrongylus colubriformis</name>
    <name type="common">Black scour worm</name>
    <dbReference type="NCBI Taxonomy" id="6319"/>
    <lineage>
        <taxon>Eukaryota</taxon>
        <taxon>Metazoa</taxon>
        <taxon>Ecdysozoa</taxon>
        <taxon>Nematoda</taxon>
        <taxon>Chromadorea</taxon>
        <taxon>Rhabditida</taxon>
        <taxon>Rhabditina</taxon>
        <taxon>Rhabditomorpha</taxon>
        <taxon>Strongyloidea</taxon>
        <taxon>Trichostrongylidae</taxon>
        <taxon>Trichostrongylus</taxon>
    </lineage>
</organism>
<dbReference type="EMBL" id="WIXE01009188">
    <property type="protein sequence ID" value="KAK5978656.1"/>
    <property type="molecule type" value="Genomic_DNA"/>
</dbReference>
<keyword evidence="2" id="KW-1185">Reference proteome</keyword>
<protein>
    <submittedName>
        <fullName evidence="1">Uncharacterized protein</fullName>
    </submittedName>
</protein>
<dbReference type="Proteomes" id="UP001331761">
    <property type="component" value="Unassembled WGS sequence"/>
</dbReference>
<sequence length="80" mass="9423">MVQIGTTSFGNSCKNNFNHTFYDADEIGYYGYYFTDMRQHLDWICDKTGVCSEDMQKEKARKKKRNRSFAVFSAEIRKSL</sequence>
<evidence type="ECO:0000313" key="1">
    <source>
        <dbReference type="EMBL" id="KAK5978656.1"/>
    </source>
</evidence>
<name>A0AAN8FH82_TRICO</name>
<evidence type="ECO:0000313" key="2">
    <source>
        <dbReference type="Proteomes" id="UP001331761"/>
    </source>
</evidence>